<evidence type="ECO:0000259" key="1">
    <source>
        <dbReference type="PROSITE" id="PS50097"/>
    </source>
</evidence>
<dbReference type="CDD" id="cd18186">
    <property type="entry name" value="BTB_POZ_ZBTB_KLHL-like"/>
    <property type="match status" value="1"/>
</dbReference>
<dbReference type="InterPro" id="IPR011333">
    <property type="entry name" value="SKP1/BTB/POZ_sf"/>
</dbReference>
<dbReference type="Pfam" id="PF00651">
    <property type="entry name" value="BTB"/>
    <property type="match status" value="1"/>
</dbReference>
<dbReference type="PROSITE" id="PS50097">
    <property type="entry name" value="BTB"/>
    <property type="match status" value="1"/>
</dbReference>
<dbReference type="OrthoDB" id="7788529at2759"/>
<dbReference type="EMBL" id="JADBJN010000002">
    <property type="protein sequence ID" value="KAG5675989.1"/>
    <property type="molecule type" value="Genomic_DNA"/>
</dbReference>
<dbReference type="SUPFAM" id="SSF54695">
    <property type="entry name" value="POZ domain"/>
    <property type="match status" value="1"/>
</dbReference>
<dbReference type="InterPro" id="IPR000210">
    <property type="entry name" value="BTB/POZ_dom"/>
</dbReference>
<organism evidence="2 3">
    <name type="scientific">Polypedilum vanderplanki</name>
    <name type="common">Sleeping chironomid midge</name>
    <dbReference type="NCBI Taxonomy" id="319348"/>
    <lineage>
        <taxon>Eukaryota</taxon>
        <taxon>Metazoa</taxon>
        <taxon>Ecdysozoa</taxon>
        <taxon>Arthropoda</taxon>
        <taxon>Hexapoda</taxon>
        <taxon>Insecta</taxon>
        <taxon>Pterygota</taxon>
        <taxon>Neoptera</taxon>
        <taxon>Endopterygota</taxon>
        <taxon>Diptera</taxon>
        <taxon>Nematocera</taxon>
        <taxon>Chironomoidea</taxon>
        <taxon>Chironomidae</taxon>
        <taxon>Chironominae</taxon>
        <taxon>Polypedilum</taxon>
        <taxon>Polypedilum</taxon>
    </lineage>
</organism>
<dbReference type="CDD" id="cd14733">
    <property type="entry name" value="BACK"/>
    <property type="match status" value="1"/>
</dbReference>
<accession>A0A9J6C298</accession>
<dbReference type="PANTHER" id="PTHR24413">
    <property type="entry name" value="SPECKLE-TYPE POZ PROTEIN"/>
    <property type="match status" value="1"/>
</dbReference>
<reference evidence="2" key="1">
    <citation type="submission" date="2021-03" db="EMBL/GenBank/DDBJ databases">
        <title>Chromosome level genome of the anhydrobiotic midge Polypedilum vanderplanki.</title>
        <authorList>
            <person name="Yoshida Y."/>
            <person name="Kikawada T."/>
            <person name="Gusev O."/>
        </authorList>
    </citation>
    <scope>NUCLEOTIDE SEQUENCE</scope>
    <source>
        <strain evidence="2">NIAS01</strain>
        <tissue evidence="2">Whole body or cell culture</tissue>
    </source>
</reference>
<evidence type="ECO:0000313" key="2">
    <source>
        <dbReference type="EMBL" id="KAG5675989.1"/>
    </source>
</evidence>
<dbReference type="Gene3D" id="3.30.710.10">
    <property type="entry name" value="Potassium Channel Kv1.1, Chain A"/>
    <property type="match status" value="1"/>
</dbReference>
<dbReference type="SMART" id="SM00225">
    <property type="entry name" value="BTB"/>
    <property type="match status" value="1"/>
</dbReference>
<gene>
    <name evidence="2" type="ORF">PVAND_005845</name>
</gene>
<evidence type="ECO:0000313" key="3">
    <source>
        <dbReference type="Proteomes" id="UP001107558"/>
    </source>
</evidence>
<feature type="domain" description="BTB" evidence="1">
    <location>
        <begin position="4"/>
        <end position="70"/>
    </location>
</feature>
<proteinExistence type="predicted"/>
<sequence length="244" mass="28691">MQEADCEVISGDGKIFKLHQFILEKNEFFFAMLNSPMIEGQTKVLNLEEKFDILEGIFVYLYSEEIFVSKEKDLFDLFVAANKYLIRNLEKELTENIIKRLTTNNVIQVLLIAEHSNVLLFNSAINFITDNFETIRNSEKWQALTHELKDKIFDKYLEKTKKREQKLYKEMKNEKELHKQALQKHCISPSSYSYNKKSSESEWSISSTLLAHFEKIRYIHLAGCWLAGWLAGWLFGELNLENKS</sequence>
<comment type="caution">
    <text evidence="2">The sequence shown here is derived from an EMBL/GenBank/DDBJ whole genome shotgun (WGS) entry which is preliminary data.</text>
</comment>
<dbReference type="AlphaFoldDB" id="A0A9J6C298"/>
<keyword evidence="3" id="KW-1185">Reference proteome</keyword>
<protein>
    <recommendedName>
        <fullName evidence="1">BTB domain-containing protein</fullName>
    </recommendedName>
</protein>
<dbReference type="Proteomes" id="UP001107558">
    <property type="component" value="Chromosome 2"/>
</dbReference>
<name>A0A9J6C298_POLVA</name>